<dbReference type="EMBL" id="DF973899">
    <property type="protein sequence ID" value="GAU42092.1"/>
    <property type="molecule type" value="Genomic_DNA"/>
</dbReference>
<keyword evidence="2" id="KW-0862">Zinc</keyword>
<evidence type="ECO:0000313" key="6">
    <source>
        <dbReference type="Proteomes" id="UP000242715"/>
    </source>
</evidence>
<feature type="domain" description="CCHC-type" evidence="4">
    <location>
        <begin position="369"/>
        <end position="385"/>
    </location>
</feature>
<dbReference type="Gene3D" id="3.40.50.720">
    <property type="entry name" value="NAD(P)-binding Rossmann-like Domain"/>
    <property type="match status" value="1"/>
</dbReference>
<evidence type="ECO:0000313" key="5">
    <source>
        <dbReference type="EMBL" id="GAU42092.1"/>
    </source>
</evidence>
<accession>A0A2Z6P0Y5</accession>
<dbReference type="InterPro" id="IPR036875">
    <property type="entry name" value="Znf_CCHC_sf"/>
</dbReference>
<dbReference type="InterPro" id="IPR013149">
    <property type="entry name" value="ADH-like_C"/>
</dbReference>
<evidence type="ECO:0000256" key="3">
    <source>
        <dbReference type="SAM" id="MobiDB-lite"/>
    </source>
</evidence>
<feature type="region of interest" description="Disordered" evidence="3">
    <location>
        <begin position="311"/>
        <end position="346"/>
    </location>
</feature>
<gene>
    <name evidence="5" type="ORF">TSUD_134760</name>
</gene>
<dbReference type="GO" id="GO:0032440">
    <property type="term" value="F:2-alkenal reductase [NAD(P)H] activity"/>
    <property type="evidence" value="ECO:0007669"/>
    <property type="project" value="TreeGrafter"/>
</dbReference>
<dbReference type="Pfam" id="PF16884">
    <property type="entry name" value="ADH_N_2"/>
    <property type="match status" value="1"/>
</dbReference>
<proteinExistence type="predicted"/>
<dbReference type="InterPro" id="IPR041694">
    <property type="entry name" value="ADH_N_2"/>
</dbReference>
<dbReference type="Pfam" id="PF22936">
    <property type="entry name" value="Pol_BBD"/>
    <property type="match status" value="1"/>
</dbReference>
<dbReference type="PANTHER" id="PTHR43205">
    <property type="entry name" value="PROSTAGLANDIN REDUCTASE"/>
    <property type="match status" value="1"/>
</dbReference>
<dbReference type="SMART" id="SM00343">
    <property type="entry name" value="ZnF_C2HC"/>
    <property type="match status" value="1"/>
</dbReference>
<dbReference type="OrthoDB" id="1931687at2759"/>
<name>A0A2Z6P0Y5_TRISU</name>
<dbReference type="SUPFAM" id="SSF50129">
    <property type="entry name" value="GroES-like"/>
    <property type="match status" value="1"/>
</dbReference>
<feature type="compositionally biased region" description="Polar residues" evidence="3">
    <location>
        <begin position="319"/>
        <end position="336"/>
    </location>
</feature>
<dbReference type="PANTHER" id="PTHR43205:SF47">
    <property type="entry name" value="NADP-DEPENDENT ALKENAL DOUBLE BOND REDUCTASE"/>
    <property type="match status" value="1"/>
</dbReference>
<dbReference type="InterPro" id="IPR020843">
    <property type="entry name" value="ER"/>
</dbReference>
<keyword evidence="2" id="KW-0863">Zinc-finger</keyword>
<dbReference type="Gene3D" id="4.10.60.10">
    <property type="entry name" value="Zinc finger, CCHC-type"/>
    <property type="match status" value="1"/>
</dbReference>
<evidence type="ECO:0000256" key="2">
    <source>
        <dbReference type="PROSITE-ProRule" id="PRU00047"/>
    </source>
</evidence>
<dbReference type="GO" id="GO:0003676">
    <property type="term" value="F:nucleic acid binding"/>
    <property type="evidence" value="ECO:0007669"/>
    <property type="project" value="InterPro"/>
</dbReference>
<dbReference type="PROSITE" id="PS50158">
    <property type="entry name" value="ZF_CCHC"/>
    <property type="match status" value="1"/>
</dbReference>
<protein>
    <recommendedName>
        <fullName evidence="4">CCHC-type domain-containing protein</fullName>
    </recommendedName>
</protein>
<keyword evidence="1" id="KW-0560">Oxidoreductase</keyword>
<reference evidence="6" key="1">
    <citation type="journal article" date="2017" name="Front. Plant Sci.">
        <title>Climate Clever Clovers: New Paradigm to Reduce the Environmental Footprint of Ruminants by Breeding Low Methanogenic Forages Utilizing Haplotype Variation.</title>
        <authorList>
            <person name="Kaur P."/>
            <person name="Appels R."/>
            <person name="Bayer P.E."/>
            <person name="Keeble-Gagnere G."/>
            <person name="Wang J."/>
            <person name="Hirakawa H."/>
            <person name="Shirasawa K."/>
            <person name="Vercoe P."/>
            <person name="Stefanova K."/>
            <person name="Durmic Z."/>
            <person name="Nichols P."/>
            <person name="Revell C."/>
            <person name="Isobe S.N."/>
            <person name="Edwards D."/>
            <person name="Erskine W."/>
        </authorList>
    </citation>
    <scope>NUCLEOTIDE SEQUENCE [LARGE SCALE GENOMIC DNA]</scope>
    <source>
        <strain evidence="6">cv. Daliak</strain>
    </source>
</reference>
<dbReference type="SUPFAM" id="SSF51735">
    <property type="entry name" value="NAD(P)-binding Rossmann-fold domains"/>
    <property type="match status" value="1"/>
</dbReference>
<dbReference type="GO" id="GO:0008270">
    <property type="term" value="F:zinc ion binding"/>
    <property type="evidence" value="ECO:0007669"/>
    <property type="project" value="UniProtKB-KW"/>
</dbReference>
<dbReference type="Pfam" id="PF00107">
    <property type="entry name" value="ADH_zinc_N"/>
    <property type="match status" value="1"/>
</dbReference>
<sequence length="679" mass="76687">MGKNNVGDKVQNKQVMLRDYVTGYPQESDLCISTSTIKLQVPQESNAILVKNLYLSCDPVMQFLMRKDEFHMSGYYYYTPGSPINGYGVAKVLDSGHPSFSAGDLGENYHLWATRMEAYLDASDLWEAVEDEYVIDPLPDNPTLAQIKNHKVKKQRKSKAKSYLFSAVSEEIFTRIMTLKSAKEIWDFLKQEYEGNEKIKGMQVLNLIREFEMQRMKESETIKEYSDKLLSIVNNVRLLGTEFSDTRIVQKILVTIPERFESTISSLENSKDLSNITLSELVYALQAQEQRRLMREEGTIEGALRAKLKLNQGHKGENKNAQWNNFQKGESSNKWSGKTEDEKTNNPPCQHCGKTNHPHFRCWHRPNFRCNKCNQPGHIAKFCKNEEQPKVEAQVANQNEEEEYLFAATCLSTDKNNKNWLVDSGCTHHMAHDEELFKELDKTIASKVTIGNGESVDVKGKGVVAVKTLSGMPGITAYAGIFEVGCLKKGECVFISAASGAVGQLAGQFAKLLGCYVVGSAGSQEKVDLLKNKLGFDDAFNYKNELDLDAALKRFFPIGIDFYLEQVGGKMLDAVLLNMKIHGRIAICGMISQYNLPYPETLENLLHIAFKRLTIKGFTHRDHHHLYPKLLETVLPYIRDHKVVYVEDIVEGIEKGPEALVGLFSGRNFGKQIVKVDGE</sequence>
<dbReference type="Proteomes" id="UP000242715">
    <property type="component" value="Unassembled WGS sequence"/>
</dbReference>
<organism evidence="5 6">
    <name type="scientific">Trifolium subterraneum</name>
    <name type="common">Subterranean clover</name>
    <dbReference type="NCBI Taxonomy" id="3900"/>
    <lineage>
        <taxon>Eukaryota</taxon>
        <taxon>Viridiplantae</taxon>
        <taxon>Streptophyta</taxon>
        <taxon>Embryophyta</taxon>
        <taxon>Tracheophyta</taxon>
        <taxon>Spermatophyta</taxon>
        <taxon>Magnoliopsida</taxon>
        <taxon>eudicotyledons</taxon>
        <taxon>Gunneridae</taxon>
        <taxon>Pentapetalae</taxon>
        <taxon>rosids</taxon>
        <taxon>fabids</taxon>
        <taxon>Fabales</taxon>
        <taxon>Fabaceae</taxon>
        <taxon>Papilionoideae</taxon>
        <taxon>50 kb inversion clade</taxon>
        <taxon>NPAAA clade</taxon>
        <taxon>Hologalegina</taxon>
        <taxon>IRL clade</taxon>
        <taxon>Trifolieae</taxon>
        <taxon>Trifolium</taxon>
    </lineage>
</organism>
<dbReference type="InterPro" id="IPR036291">
    <property type="entry name" value="NAD(P)-bd_dom_sf"/>
</dbReference>
<dbReference type="Pfam" id="PF14223">
    <property type="entry name" value="Retrotran_gag_2"/>
    <property type="match status" value="1"/>
</dbReference>
<dbReference type="FunFam" id="3.40.50.720:FF:000121">
    <property type="entry name" value="Prostaglandin reductase 2"/>
    <property type="match status" value="1"/>
</dbReference>
<dbReference type="SUPFAM" id="SSF57756">
    <property type="entry name" value="Retrovirus zinc finger-like domains"/>
    <property type="match status" value="1"/>
</dbReference>
<dbReference type="InterPro" id="IPR011032">
    <property type="entry name" value="GroES-like_sf"/>
</dbReference>
<evidence type="ECO:0000256" key="1">
    <source>
        <dbReference type="ARBA" id="ARBA00023002"/>
    </source>
</evidence>
<dbReference type="InterPro" id="IPR001878">
    <property type="entry name" value="Znf_CCHC"/>
</dbReference>
<dbReference type="Gene3D" id="3.90.180.10">
    <property type="entry name" value="Medium-chain alcohol dehydrogenases, catalytic domain"/>
    <property type="match status" value="2"/>
</dbReference>
<dbReference type="SMART" id="SM00829">
    <property type="entry name" value="PKS_ER"/>
    <property type="match status" value="1"/>
</dbReference>
<dbReference type="InterPro" id="IPR045010">
    <property type="entry name" value="MDR_fam"/>
</dbReference>
<dbReference type="AlphaFoldDB" id="A0A2Z6P0Y5"/>
<keyword evidence="6" id="KW-1185">Reference proteome</keyword>
<dbReference type="InterPro" id="IPR054722">
    <property type="entry name" value="PolX-like_BBD"/>
</dbReference>
<keyword evidence="2" id="KW-0479">Metal-binding</keyword>
<evidence type="ECO:0000259" key="4">
    <source>
        <dbReference type="PROSITE" id="PS50158"/>
    </source>
</evidence>